<feature type="coiled-coil region" evidence="1">
    <location>
        <begin position="890"/>
        <end position="917"/>
    </location>
</feature>
<dbReference type="Proteomes" id="UP001497522">
    <property type="component" value="Chromosome 5"/>
</dbReference>
<keyword evidence="1" id="KW-0175">Coiled coil</keyword>
<feature type="region of interest" description="Disordered" evidence="2">
    <location>
        <begin position="200"/>
        <end position="236"/>
    </location>
</feature>
<evidence type="ECO:0000256" key="2">
    <source>
        <dbReference type="SAM" id="MobiDB-lite"/>
    </source>
</evidence>
<organism evidence="3 4">
    <name type="scientific">Sphagnum jensenii</name>
    <dbReference type="NCBI Taxonomy" id="128206"/>
    <lineage>
        <taxon>Eukaryota</taxon>
        <taxon>Viridiplantae</taxon>
        <taxon>Streptophyta</taxon>
        <taxon>Embryophyta</taxon>
        <taxon>Bryophyta</taxon>
        <taxon>Sphagnophytina</taxon>
        <taxon>Sphagnopsida</taxon>
        <taxon>Sphagnales</taxon>
        <taxon>Sphagnaceae</taxon>
        <taxon>Sphagnum</taxon>
    </lineage>
</organism>
<feature type="region of interest" description="Disordered" evidence="2">
    <location>
        <begin position="1269"/>
        <end position="1299"/>
    </location>
</feature>
<feature type="coiled-coil region" evidence="1">
    <location>
        <begin position="797"/>
        <end position="857"/>
    </location>
</feature>
<feature type="region of interest" description="Disordered" evidence="2">
    <location>
        <begin position="122"/>
        <end position="154"/>
    </location>
</feature>
<sequence length="1444" mass="161549">MDKDHGMEFPNALGTYISKGVRGVKDDCQRFRLEMQMLKEKAEDTRKREAEVEGMANRVKRRLMEEQDVVAHRNLDTLMQPSQIVQPSTTEREDLEDVLGGGNPGAASFNCSAIRRRNPCAHDQQFSMEESVGKKGPQKKLKDHKIDTSASDSSPCTVSSLPSFPLIGCSQRLYKTAFTAAEYCTPVHPLHHQLHLGSTLEPDSEVSKGQYHPNSTNAKYSNNRGPESADLPSPNSTAIVLPTPLLNHNLSRYHELGPQCNARLQVYCNQHVSRSPLSKSTLCHLADTHQQVEAKRSIQKEVKGKLGELMAATAAAQERMSGEKEQVQALVDERIEKRLNEKDLVMAEMKSNMRLLWAEVEALNKGRDHLQEHVNHLTKSFKSNAGCSSSQVNSETERGNLLLQTVEKLKYEGADLKLEMKDLKKVEKAVKVELESVRKLAAKMQEDSEELERERGSRRVEGVRERLLIMEKVESLSHLYLGGLEEVRADVFNVKLSCRDRVDKLEDQWKEFQQQQQETAAASGDELGSVPQQVLLDDLENLRSEMGRIVETERGILQQALERESGSIRRQLKDACIDIKCEMMSAVKAEVKKRLQKSQDKTLAMTVSVKQEIKDLKLELSVAAAGKEGPEGLPRALSVVEKHKQVAAKAAADATISATKAANFLTEMLGSFSMEIANTRWNSLQLQENLATERDMAAAAAAEAIKVSKELAKVKEHSLIAVAEAQNRNQEVQQYLERETSKLLNAMSAVHKEKHVASLAASEASASALRAQQVLAELLGSFNSEMAKAQKLTMQLQEGLEREKDSLEHERELAIQHTHEVQNHFGNELEFAIAGWRHTMNAEVAKAKDITQELQEEKRWVSSTLKQQQSLMPNLMTTSHQMHEDMTCNILKMEDTLNTLSQTVEQIQESQNHLNTEKKWCLGVIQEEIEQQERDWKVELTQLNQVVHMLEKSINDSAVDQSDIAKKIEKLEGTQVDLVHLCEEVRISTDELAKSAAIWYPKYEAAACIVSELSFKLEQTDEKIRGIYCDENLLQHMAQLAESKVLGLKDMVSSSVLAQCRPQLQNILEQVENEKLAHREALDMLSDRVKGLETVVGSTNWPSLNMKHSKKIPRGETIDSNEHSVRSLNQAVQVLQRRVELLALDHNGVSVAHTELTMDSKFVGLETRIEHVASATFSNFRVLDEKLLQTTLGVQSAIAGAAMADSKCGALGAELVKVFRMLASCNKTSLLQKMKDLAPACQNGEHRRRLSPTSRTCKDDHISCAHSPTCRSSGHIQLPSMTNRDNQLPPMGTDAGNTSAQAFDKRGTLAAQCKDTVLTKRVKSSEMRKTIKQQKRGGAEGRQSSASEQGGSPRKERWTITQQYLEETDNDKSHNLQNQAFSIIEKHRQGAEPGLNGHLTIRKTQEGSGKNNRRTDIHLDAGHVHVNVSHHSAIVHHSQRREET</sequence>
<keyword evidence="4" id="KW-1185">Reference proteome</keyword>
<feature type="coiled-coil region" evidence="1">
    <location>
        <begin position="21"/>
        <end position="48"/>
    </location>
</feature>
<protein>
    <submittedName>
        <fullName evidence="3">Uncharacterized protein</fullName>
    </submittedName>
</protein>
<accession>A0ABP1BMM9</accession>
<evidence type="ECO:0000256" key="1">
    <source>
        <dbReference type="SAM" id="Coils"/>
    </source>
</evidence>
<evidence type="ECO:0000313" key="3">
    <source>
        <dbReference type="EMBL" id="CAK9876697.1"/>
    </source>
</evidence>
<feature type="compositionally biased region" description="Polar residues" evidence="2">
    <location>
        <begin position="212"/>
        <end position="225"/>
    </location>
</feature>
<reference evidence="3" key="1">
    <citation type="submission" date="2024-03" db="EMBL/GenBank/DDBJ databases">
        <authorList>
            <consortium name="ELIXIR-Norway"/>
            <consortium name="Elixir Norway"/>
        </authorList>
    </citation>
    <scope>NUCLEOTIDE SEQUENCE</scope>
</reference>
<gene>
    <name evidence="3" type="ORF">CSSPJE1EN2_LOCUS18739</name>
</gene>
<evidence type="ECO:0000313" key="4">
    <source>
        <dbReference type="Proteomes" id="UP001497522"/>
    </source>
</evidence>
<feature type="coiled-coil region" evidence="1">
    <location>
        <begin position="406"/>
        <end position="454"/>
    </location>
</feature>
<dbReference type="EMBL" id="OZ023706">
    <property type="protein sequence ID" value="CAK9876697.1"/>
    <property type="molecule type" value="Genomic_DNA"/>
</dbReference>
<name>A0ABP1BMM9_9BRYO</name>
<proteinExistence type="predicted"/>
<feature type="region of interest" description="Disordered" evidence="2">
    <location>
        <begin position="1322"/>
        <end position="1357"/>
    </location>
</feature>
<feature type="compositionally biased region" description="Polar residues" evidence="2">
    <location>
        <begin position="1269"/>
        <end position="1286"/>
    </location>
</feature>